<sequence length="136" mass="14583">MAEVEIQPWLFEVEPLEGKSLSHFLARFRRPNHLTPSSLGQWAGVGAVVARWERFDLNPPPSQKDLAALAKVVGVSAERLAQMLPPKGVGLTLSGLKPLSFCGQGRLRFLPKSDPRCGGIKLSGAVTSLAGLQNGT</sequence>
<dbReference type="AlphaFoldDB" id="A0AAV3XP85"/>
<accession>A0AAV3XP85</accession>
<comment type="caution">
    <text evidence="1">The sequence shown here is derived from an EMBL/GenBank/DDBJ whole genome shotgun (WGS) entry which is preliminary data.</text>
</comment>
<organism evidence="1 2">
    <name type="scientific">Microseira wollei NIES-4236</name>
    <dbReference type="NCBI Taxonomy" id="2530354"/>
    <lineage>
        <taxon>Bacteria</taxon>
        <taxon>Bacillati</taxon>
        <taxon>Cyanobacteriota</taxon>
        <taxon>Cyanophyceae</taxon>
        <taxon>Oscillatoriophycideae</taxon>
        <taxon>Aerosakkonematales</taxon>
        <taxon>Aerosakkonemataceae</taxon>
        <taxon>Microseira</taxon>
    </lineage>
</organism>
<name>A0AAV3XP85_9CYAN</name>
<keyword evidence="2" id="KW-1185">Reference proteome</keyword>
<gene>
    <name evidence="1" type="ORF">MiSe_70920</name>
</gene>
<protein>
    <recommendedName>
        <fullName evidence="3">HTH cro/C1-type domain-containing protein</fullName>
    </recommendedName>
</protein>
<dbReference type="Proteomes" id="UP001050975">
    <property type="component" value="Unassembled WGS sequence"/>
</dbReference>
<evidence type="ECO:0008006" key="3">
    <source>
        <dbReference type="Google" id="ProtNLM"/>
    </source>
</evidence>
<evidence type="ECO:0000313" key="1">
    <source>
        <dbReference type="EMBL" id="GET42277.1"/>
    </source>
</evidence>
<dbReference type="EMBL" id="BLAY01000156">
    <property type="protein sequence ID" value="GET42277.1"/>
    <property type="molecule type" value="Genomic_DNA"/>
</dbReference>
<evidence type="ECO:0000313" key="2">
    <source>
        <dbReference type="Proteomes" id="UP001050975"/>
    </source>
</evidence>
<reference evidence="1" key="1">
    <citation type="submission" date="2019-10" db="EMBL/GenBank/DDBJ databases">
        <title>Draft genome sequece of Microseira wollei NIES-4236.</title>
        <authorList>
            <person name="Yamaguchi H."/>
            <person name="Suzuki S."/>
            <person name="Kawachi M."/>
        </authorList>
    </citation>
    <scope>NUCLEOTIDE SEQUENCE</scope>
    <source>
        <strain evidence="1">NIES-4236</strain>
    </source>
</reference>
<proteinExistence type="predicted"/>